<dbReference type="EMBL" id="JBHSBB010000008">
    <property type="protein sequence ID" value="MFC4031636.1"/>
    <property type="molecule type" value="Genomic_DNA"/>
</dbReference>
<name>A0ABV8HN89_9ACTN</name>
<protein>
    <submittedName>
        <fullName evidence="2">Aromatase/cyclase</fullName>
    </submittedName>
</protein>
<evidence type="ECO:0000313" key="2">
    <source>
        <dbReference type="EMBL" id="MFC4031636.1"/>
    </source>
</evidence>
<dbReference type="InterPro" id="IPR023393">
    <property type="entry name" value="START-like_dom_sf"/>
</dbReference>
<dbReference type="CDD" id="cd08861">
    <property type="entry name" value="OtcD1_ARO-CYC_like"/>
    <property type="match status" value="2"/>
</dbReference>
<dbReference type="SUPFAM" id="SSF55961">
    <property type="entry name" value="Bet v1-like"/>
    <property type="match status" value="2"/>
</dbReference>
<dbReference type="Gene3D" id="3.30.530.20">
    <property type="match status" value="2"/>
</dbReference>
<dbReference type="Proteomes" id="UP001595765">
    <property type="component" value="Unassembled WGS sequence"/>
</dbReference>
<evidence type="ECO:0000313" key="3">
    <source>
        <dbReference type="Proteomes" id="UP001595765"/>
    </source>
</evidence>
<accession>A0ABV8HN89</accession>
<proteinExistence type="predicted"/>
<gene>
    <name evidence="2" type="ORF">ACFO3J_09115</name>
</gene>
<keyword evidence="3" id="KW-1185">Reference proteome</keyword>
<reference evidence="3" key="1">
    <citation type="journal article" date="2019" name="Int. J. Syst. Evol. Microbiol.">
        <title>The Global Catalogue of Microorganisms (GCM) 10K type strain sequencing project: providing services to taxonomists for standard genome sequencing and annotation.</title>
        <authorList>
            <consortium name="The Broad Institute Genomics Platform"/>
            <consortium name="The Broad Institute Genome Sequencing Center for Infectious Disease"/>
            <person name="Wu L."/>
            <person name="Ma J."/>
        </authorList>
    </citation>
    <scope>NUCLEOTIDE SEQUENCE [LARGE SCALE GENOMIC DNA]</scope>
    <source>
        <strain evidence="3">CGMCC 4.7237</strain>
    </source>
</reference>
<comment type="caution">
    <text evidence="2">The sequence shown here is derived from an EMBL/GenBank/DDBJ whole genome shotgun (WGS) entry which is preliminary data.</text>
</comment>
<organism evidence="2 3">
    <name type="scientific">Streptomyces polygonati</name>
    <dbReference type="NCBI Taxonomy" id="1617087"/>
    <lineage>
        <taxon>Bacteria</taxon>
        <taxon>Bacillati</taxon>
        <taxon>Actinomycetota</taxon>
        <taxon>Actinomycetes</taxon>
        <taxon>Kitasatosporales</taxon>
        <taxon>Streptomycetaceae</taxon>
        <taxon>Streptomyces</taxon>
    </lineage>
</organism>
<dbReference type="InterPro" id="IPR005031">
    <property type="entry name" value="COQ10_START"/>
</dbReference>
<dbReference type="Pfam" id="PF03364">
    <property type="entry name" value="Polyketide_cyc"/>
    <property type="match status" value="1"/>
</dbReference>
<feature type="domain" description="Coenzyme Q-binding protein COQ10 START" evidence="1">
    <location>
        <begin position="17"/>
        <end position="135"/>
    </location>
</feature>
<sequence>MTTTAESRAADHIAVLNAPGDRAYRLIADVTRWPLMFSPCLAATVLEGGPGRQRIRLWALVGSEVRSWTSERTLDPAAGLITFRQEKPSPPIARMRGHWRFEDTGGGCRLVLHHEWATEGNDPRAGAFVGEALDRNSEAEIGAVTSWAERAQDQDELIFSFSDRVLIDGAPADVYDFLYAAGRWPARLPHVSRLDLETAPASDATAGAEVQIMEMDTAAADGSTHTTRSVRLCFRDERIVYKQTTTPRGLLAHGGEWRLKSVAEGVQVTARHHIALDPDVISEVFGAGVGVAGARDRVRQLIGGNSLRTLRTVKAAVEGAERAGAET</sequence>
<evidence type="ECO:0000259" key="1">
    <source>
        <dbReference type="Pfam" id="PF03364"/>
    </source>
</evidence>